<feature type="domain" description="Nudix hydrolase" evidence="7">
    <location>
        <begin position="11"/>
        <end position="155"/>
    </location>
</feature>
<evidence type="ECO:0000256" key="3">
    <source>
        <dbReference type="ARBA" id="ARBA00022723"/>
    </source>
</evidence>
<dbReference type="GO" id="GO:0016818">
    <property type="term" value="F:hydrolase activity, acting on acid anhydrides, in phosphorus-containing anhydrides"/>
    <property type="evidence" value="ECO:0007669"/>
    <property type="project" value="InterPro"/>
</dbReference>
<dbReference type="PANTHER" id="PTHR12318:SF0">
    <property type="entry name" value="ACYL-COENZYME A DIPHOSPHATASE NUDT19"/>
    <property type="match status" value="1"/>
</dbReference>
<dbReference type="EMBL" id="SOHQ01000022">
    <property type="protein sequence ID" value="TFD79570.1"/>
    <property type="molecule type" value="Genomic_DNA"/>
</dbReference>
<evidence type="ECO:0000256" key="5">
    <source>
        <dbReference type="ARBA" id="ARBA00022842"/>
    </source>
</evidence>
<comment type="cofactor">
    <cofactor evidence="1">
        <name>Mn(2+)</name>
        <dbReference type="ChEBI" id="CHEBI:29035"/>
    </cofactor>
</comment>
<dbReference type="Pfam" id="PF00293">
    <property type="entry name" value="NUDIX"/>
    <property type="match status" value="1"/>
</dbReference>
<dbReference type="OrthoDB" id="7183442at2"/>
<comment type="cofactor">
    <cofactor evidence="2">
        <name>Mg(2+)</name>
        <dbReference type="ChEBI" id="CHEBI:18420"/>
    </cofactor>
</comment>
<reference evidence="8 9" key="1">
    <citation type="submission" date="2019-03" db="EMBL/GenBank/DDBJ databases">
        <title>Genomics of glacier-inhabiting Cryobacterium strains.</title>
        <authorList>
            <person name="Liu Q."/>
            <person name="Xin Y.-H."/>
        </authorList>
    </citation>
    <scope>NUCLEOTIDE SEQUENCE [LARGE SCALE GENOMIC DNA]</scope>
    <source>
        <strain evidence="8 9">CGMCC 1.4292</strain>
    </source>
</reference>
<keyword evidence="6" id="KW-0464">Manganese</keyword>
<evidence type="ECO:0000256" key="2">
    <source>
        <dbReference type="ARBA" id="ARBA00001946"/>
    </source>
</evidence>
<dbReference type="PROSITE" id="PS51462">
    <property type="entry name" value="NUDIX"/>
    <property type="match status" value="1"/>
</dbReference>
<accession>A0A4Y8KPC0</accession>
<proteinExistence type="predicted"/>
<sequence length="231" mass="24774">MRDQTDGTPVPPVAATVVLLRDGESGPEVLLLERPHDRGSFAGAWVFPGGGVDPEDLVDAAGLDEVQVAERAAVREVQEETGLDLTPGSLMLTACWIPPAGAPKRLRTWFYWAPAPAGTITLAPEEAVDYAWIRPHAALELHAGGTLRLVPPTWVTLNALADHLSVDAALRQASEGGLAHFESRFGQSANGSVVFWSDDVAFLDDAQSEADGPRHRLEIGVLPWVYICALE</sequence>
<dbReference type="SUPFAM" id="SSF55811">
    <property type="entry name" value="Nudix"/>
    <property type="match status" value="1"/>
</dbReference>
<dbReference type="PRINTS" id="PR00502">
    <property type="entry name" value="NUDIXFAMILY"/>
</dbReference>
<name>A0A4Y8KPC0_9MICO</name>
<dbReference type="AlphaFoldDB" id="A0A4Y8KPC0"/>
<keyword evidence="3" id="KW-0479">Metal-binding</keyword>
<evidence type="ECO:0000256" key="6">
    <source>
        <dbReference type="ARBA" id="ARBA00023211"/>
    </source>
</evidence>
<evidence type="ECO:0000313" key="9">
    <source>
        <dbReference type="Proteomes" id="UP000298218"/>
    </source>
</evidence>
<evidence type="ECO:0000313" key="8">
    <source>
        <dbReference type="EMBL" id="TFD79570.1"/>
    </source>
</evidence>
<keyword evidence="5" id="KW-0460">Magnesium</keyword>
<evidence type="ECO:0000256" key="1">
    <source>
        <dbReference type="ARBA" id="ARBA00001936"/>
    </source>
</evidence>
<dbReference type="InterPro" id="IPR015797">
    <property type="entry name" value="NUDIX_hydrolase-like_dom_sf"/>
</dbReference>
<dbReference type="InterPro" id="IPR039121">
    <property type="entry name" value="NUDT19"/>
</dbReference>
<keyword evidence="9" id="KW-1185">Reference proteome</keyword>
<dbReference type="Proteomes" id="UP000298218">
    <property type="component" value="Unassembled WGS sequence"/>
</dbReference>
<dbReference type="InterPro" id="IPR020476">
    <property type="entry name" value="Nudix_hydrolase"/>
</dbReference>
<organism evidence="8 9">
    <name type="scientific">Cryobacterium psychrophilum</name>
    <dbReference type="NCBI Taxonomy" id="41988"/>
    <lineage>
        <taxon>Bacteria</taxon>
        <taxon>Bacillati</taxon>
        <taxon>Actinomycetota</taxon>
        <taxon>Actinomycetes</taxon>
        <taxon>Micrococcales</taxon>
        <taxon>Microbacteriaceae</taxon>
        <taxon>Cryobacterium</taxon>
    </lineage>
</organism>
<dbReference type="CDD" id="cd18870">
    <property type="entry name" value="NUDIX_AcylCoAdiphos_Nudt19"/>
    <property type="match status" value="1"/>
</dbReference>
<keyword evidence="4 8" id="KW-0378">Hydrolase</keyword>
<protein>
    <submittedName>
        <fullName evidence="8">NUDIX hydrolase</fullName>
    </submittedName>
</protein>
<gene>
    <name evidence="8" type="ORF">E3T53_07615</name>
</gene>
<dbReference type="PANTHER" id="PTHR12318">
    <property type="entry name" value="TESTOSTERONE-REGULATED PROTEIN RP2"/>
    <property type="match status" value="1"/>
</dbReference>
<dbReference type="InterPro" id="IPR000086">
    <property type="entry name" value="NUDIX_hydrolase_dom"/>
</dbReference>
<evidence type="ECO:0000256" key="4">
    <source>
        <dbReference type="ARBA" id="ARBA00022801"/>
    </source>
</evidence>
<dbReference type="Gene3D" id="3.90.79.10">
    <property type="entry name" value="Nucleoside Triphosphate Pyrophosphohydrolase"/>
    <property type="match status" value="2"/>
</dbReference>
<evidence type="ECO:0000259" key="7">
    <source>
        <dbReference type="PROSITE" id="PS51462"/>
    </source>
</evidence>
<dbReference type="GO" id="GO:0046872">
    <property type="term" value="F:metal ion binding"/>
    <property type="evidence" value="ECO:0007669"/>
    <property type="project" value="UniProtKB-KW"/>
</dbReference>
<comment type="caution">
    <text evidence="8">The sequence shown here is derived from an EMBL/GenBank/DDBJ whole genome shotgun (WGS) entry which is preliminary data.</text>
</comment>